<dbReference type="InterPro" id="IPR000447">
    <property type="entry name" value="G3P_DH_FAD-dep"/>
</dbReference>
<proteinExistence type="inferred from homology"/>
<dbReference type="EMBL" id="CP014168">
    <property type="protein sequence ID" value="AOH86312.1"/>
    <property type="molecule type" value="Genomic_DNA"/>
</dbReference>
<dbReference type="PRINTS" id="PR01001">
    <property type="entry name" value="FADG3PDH"/>
</dbReference>
<dbReference type="PANTHER" id="PTHR11985:SF15">
    <property type="entry name" value="GLYCEROL-3-PHOSPHATE DEHYDROGENASE, MITOCHONDRIAL"/>
    <property type="match status" value="1"/>
</dbReference>
<dbReference type="PANTHER" id="PTHR11985">
    <property type="entry name" value="GLYCEROL-3-PHOSPHATE DEHYDROGENASE"/>
    <property type="match status" value="1"/>
</dbReference>
<evidence type="ECO:0000313" key="9">
    <source>
        <dbReference type="EMBL" id="AOH86312.1"/>
    </source>
</evidence>
<accession>A0A1B3ZFV0</accession>
<keyword evidence="4" id="KW-0274">FAD</keyword>
<comment type="cofactor">
    <cofactor evidence="1 6">
        <name>FAD</name>
        <dbReference type="ChEBI" id="CHEBI:57692"/>
    </cofactor>
</comment>
<dbReference type="InterPro" id="IPR031656">
    <property type="entry name" value="DAO_C"/>
</dbReference>
<keyword evidence="10" id="KW-1185">Reference proteome</keyword>
<evidence type="ECO:0000256" key="3">
    <source>
        <dbReference type="ARBA" id="ARBA00022630"/>
    </source>
</evidence>
<evidence type="ECO:0000259" key="8">
    <source>
        <dbReference type="Pfam" id="PF16901"/>
    </source>
</evidence>
<dbReference type="AlphaFoldDB" id="A0A1B3ZFV0"/>
<evidence type="ECO:0000313" key="10">
    <source>
        <dbReference type="Proteomes" id="UP000094256"/>
    </source>
</evidence>
<dbReference type="GO" id="GO:0009331">
    <property type="term" value="C:glycerol-3-phosphate dehydrogenase (FAD) complex"/>
    <property type="evidence" value="ECO:0007669"/>
    <property type="project" value="UniProtKB-UniRule"/>
</dbReference>
<dbReference type="NCBIfam" id="NF008899">
    <property type="entry name" value="PRK12266.1"/>
    <property type="match status" value="1"/>
</dbReference>
<dbReference type="SUPFAM" id="SSF51905">
    <property type="entry name" value="FAD/NAD(P)-binding domain"/>
    <property type="match status" value="1"/>
</dbReference>
<dbReference type="KEGG" id="span:AWL63_22475"/>
<dbReference type="Pfam" id="PF01266">
    <property type="entry name" value="DAO"/>
    <property type="match status" value="1"/>
</dbReference>
<dbReference type="NCBIfam" id="NF009906">
    <property type="entry name" value="PRK13369.1"/>
    <property type="match status" value="1"/>
</dbReference>
<dbReference type="Proteomes" id="UP000094256">
    <property type="component" value="Chromosome"/>
</dbReference>
<dbReference type="PROSITE" id="PS00978">
    <property type="entry name" value="FAD_G3PDH_2"/>
    <property type="match status" value="1"/>
</dbReference>
<dbReference type="GO" id="GO:0046168">
    <property type="term" value="P:glycerol-3-phosphate catabolic process"/>
    <property type="evidence" value="ECO:0007669"/>
    <property type="project" value="TreeGrafter"/>
</dbReference>
<dbReference type="SUPFAM" id="SSF54373">
    <property type="entry name" value="FAD-linked reductases, C-terminal domain"/>
    <property type="match status" value="1"/>
</dbReference>
<dbReference type="Gene3D" id="3.30.9.10">
    <property type="entry name" value="D-Amino Acid Oxidase, subunit A, domain 2"/>
    <property type="match status" value="1"/>
</dbReference>
<feature type="domain" description="FAD dependent oxidoreductase" evidence="7">
    <location>
        <begin position="12"/>
        <end position="367"/>
    </location>
</feature>
<keyword evidence="3 6" id="KW-0285">Flavoprotein</keyword>
<protein>
    <recommendedName>
        <fullName evidence="6">Glycerol-3-phosphate dehydrogenase</fullName>
        <ecNumber evidence="6">1.1.5.3</ecNumber>
    </recommendedName>
</protein>
<evidence type="ECO:0000256" key="6">
    <source>
        <dbReference type="RuleBase" id="RU361217"/>
    </source>
</evidence>
<dbReference type="InterPro" id="IPR038299">
    <property type="entry name" value="DAO_C_sf"/>
</dbReference>
<evidence type="ECO:0000256" key="5">
    <source>
        <dbReference type="ARBA" id="ARBA00023002"/>
    </source>
</evidence>
<sequence>MTSGTAREEMIDLLVVGGGINGAGIARDAAGRGLSVLLVEQDDLAGHTSSASTKLIHGGLRYLEYGEFRLVREALIERERLWKMAPHIIWPLRFVLPQTHSPRPAWLVRAGLFLYDHLGGRDELPGTKTVRLDRTAYGAGLSARNGRAFVYSDCWVEDSRLVVLNALDAAERGATILTRTRLVAAMREGDGWTATITDAAGERHVRARALVNAAGPWVADVIGRAAGAKSERGVRLIKGSHVVVPRLYEGDHAFMLQNADRRIVFAIPYEGHFTLLGTTDQPWEGAPAKATIDADETAYILETANRYFARQLTTSDVVWSYAGIRPLYDDRKGSASAVTRDYVLDLDAGHGKAPLLSIFGGKITTYRKLAEHALGELARFFPDTGPAWTADAALPGGAMPGGDFARFLAAAEAERPNFPRPLLRRLARAYGTRIDEILGPAASPAALGADLGGGLHEAEIDYLVRAEWARTAEDILFRRSKLGLHAPAETASRLDALLAARPDLSRNAAA</sequence>
<dbReference type="STRING" id="1560345.AWL63_22475"/>
<comment type="catalytic activity">
    <reaction evidence="6">
        <text>a quinone + sn-glycerol 3-phosphate = dihydroxyacetone phosphate + a quinol</text>
        <dbReference type="Rhea" id="RHEA:18977"/>
        <dbReference type="ChEBI" id="CHEBI:24646"/>
        <dbReference type="ChEBI" id="CHEBI:57597"/>
        <dbReference type="ChEBI" id="CHEBI:57642"/>
        <dbReference type="ChEBI" id="CHEBI:132124"/>
        <dbReference type="EC" id="1.1.5.3"/>
    </reaction>
</comment>
<dbReference type="InterPro" id="IPR036188">
    <property type="entry name" value="FAD/NAD-bd_sf"/>
</dbReference>
<evidence type="ECO:0000256" key="2">
    <source>
        <dbReference type="ARBA" id="ARBA00007330"/>
    </source>
</evidence>
<organism evidence="9 10">
    <name type="scientific">Sphingomonas panacis</name>
    <dbReference type="NCBI Taxonomy" id="1560345"/>
    <lineage>
        <taxon>Bacteria</taxon>
        <taxon>Pseudomonadati</taxon>
        <taxon>Pseudomonadota</taxon>
        <taxon>Alphaproteobacteria</taxon>
        <taxon>Sphingomonadales</taxon>
        <taxon>Sphingomonadaceae</taxon>
        <taxon>Sphingomonas</taxon>
    </lineage>
</organism>
<gene>
    <name evidence="9" type="ORF">AWL63_22475</name>
</gene>
<keyword evidence="5 6" id="KW-0560">Oxidoreductase</keyword>
<dbReference type="OrthoDB" id="9766796at2"/>
<evidence type="ECO:0000259" key="7">
    <source>
        <dbReference type="Pfam" id="PF01266"/>
    </source>
</evidence>
<dbReference type="Gene3D" id="3.50.50.60">
    <property type="entry name" value="FAD/NAD(P)-binding domain"/>
    <property type="match status" value="1"/>
</dbReference>
<dbReference type="Pfam" id="PF16901">
    <property type="entry name" value="DAO_C"/>
    <property type="match status" value="1"/>
</dbReference>
<feature type="domain" description="Alpha-glycerophosphate oxidase C-terminal" evidence="8">
    <location>
        <begin position="399"/>
        <end position="494"/>
    </location>
</feature>
<dbReference type="PROSITE" id="PS00977">
    <property type="entry name" value="FAD_G3PDH_1"/>
    <property type="match status" value="1"/>
</dbReference>
<dbReference type="GO" id="GO:0004368">
    <property type="term" value="F:glycerol-3-phosphate dehydrogenase (quinone) activity"/>
    <property type="evidence" value="ECO:0007669"/>
    <property type="project" value="UniProtKB-EC"/>
</dbReference>
<name>A0A1B3ZFV0_9SPHN</name>
<evidence type="ECO:0000256" key="4">
    <source>
        <dbReference type="ARBA" id="ARBA00022827"/>
    </source>
</evidence>
<dbReference type="Gene3D" id="1.10.8.870">
    <property type="entry name" value="Alpha-glycerophosphate oxidase, cap domain"/>
    <property type="match status" value="1"/>
</dbReference>
<dbReference type="EC" id="1.1.5.3" evidence="6"/>
<comment type="similarity">
    <text evidence="2 6">Belongs to the FAD-dependent glycerol-3-phosphate dehydrogenase family.</text>
</comment>
<evidence type="ECO:0000256" key="1">
    <source>
        <dbReference type="ARBA" id="ARBA00001974"/>
    </source>
</evidence>
<dbReference type="InterPro" id="IPR006076">
    <property type="entry name" value="FAD-dep_OxRdtase"/>
</dbReference>
<reference evidence="9 10" key="1">
    <citation type="submission" date="2016-01" db="EMBL/GenBank/DDBJ databases">
        <title>Complete genome and mega plasmid sequence of Sphingomonas panacis DCY99 elicits systemic resistance in rice to Xanthomonas oryzae.</title>
        <authorList>
            <person name="Kim Y.J."/>
            <person name="Yang D.C."/>
            <person name="Sing P."/>
        </authorList>
    </citation>
    <scope>NUCLEOTIDE SEQUENCE [LARGE SCALE GENOMIC DNA]</scope>
    <source>
        <strain evidence="9 10">DCY99</strain>
    </source>
</reference>